<proteinExistence type="predicted"/>
<gene>
    <name evidence="1" type="ORF">P7K49_020800</name>
</gene>
<reference evidence="1 2" key="1">
    <citation type="submission" date="2023-05" db="EMBL/GenBank/DDBJ databases">
        <title>B98-5 Cell Line De Novo Hybrid Assembly: An Optical Mapping Approach.</title>
        <authorList>
            <person name="Kananen K."/>
            <person name="Auerbach J.A."/>
            <person name="Kautto E."/>
            <person name="Blachly J.S."/>
        </authorList>
    </citation>
    <scope>NUCLEOTIDE SEQUENCE [LARGE SCALE GENOMIC DNA]</scope>
    <source>
        <strain evidence="1">B95-8</strain>
        <tissue evidence="1">Cell line</tissue>
    </source>
</reference>
<dbReference type="Proteomes" id="UP001266305">
    <property type="component" value="Unassembled WGS sequence"/>
</dbReference>
<name>A0ABQ9UQU4_SAGOE</name>
<protein>
    <submittedName>
        <fullName evidence="1">Uncharacterized protein</fullName>
    </submittedName>
</protein>
<evidence type="ECO:0000313" key="1">
    <source>
        <dbReference type="EMBL" id="KAK2099452.1"/>
    </source>
</evidence>
<organism evidence="1 2">
    <name type="scientific">Saguinus oedipus</name>
    <name type="common">Cotton-top tamarin</name>
    <name type="synonym">Oedipomidas oedipus</name>
    <dbReference type="NCBI Taxonomy" id="9490"/>
    <lineage>
        <taxon>Eukaryota</taxon>
        <taxon>Metazoa</taxon>
        <taxon>Chordata</taxon>
        <taxon>Craniata</taxon>
        <taxon>Vertebrata</taxon>
        <taxon>Euteleostomi</taxon>
        <taxon>Mammalia</taxon>
        <taxon>Eutheria</taxon>
        <taxon>Euarchontoglires</taxon>
        <taxon>Primates</taxon>
        <taxon>Haplorrhini</taxon>
        <taxon>Platyrrhini</taxon>
        <taxon>Cebidae</taxon>
        <taxon>Callitrichinae</taxon>
        <taxon>Saguinus</taxon>
    </lineage>
</organism>
<sequence length="52" mass="5854">MLTVIGPQPHNVPDKAWRGVDPDVERCEPEDASCFIRKKTGEYVISNEALLK</sequence>
<accession>A0ABQ9UQU4</accession>
<evidence type="ECO:0000313" key="2">
    <source>
        <dbReference type="Proteomes" id="UP001266305"/>
    </source>
</evidence>
<comment type="caution">
    <text evidence="1">The sequence shown here is derived from an EMBL/GenBank/DDBJ whole genome shotgun (WGS) entry which is preliminary data.</text>
</comment>
<keyword evidence="2" id="KW-1185">Reference proteome</keyword>
<dbReference type="EMBL" id="JASSZA010000010">
    <property type="protein sequence ID" value="KAK2099452.1"/>
    <property type="molecule type" value="Genomic_DNA"/>
</dbReference>